<name>A0A2T8KT33_9POAL</name>
<proteinExistence type="predicted"/>
<gene>
    <name evidence="1" type="ORF">PAHAL_2G465000</name>
</gene>
<dbReference type="Proteomes" id="UP000243499">
    <property type="component" value="Chromosome 2"/>
</dbReference>
<organism evidence="1">
    <name type="scientific">Panicum hallii</name>
    <dbReference type="NCBI Taxonomy" id="206008"/>
    <lineage>
        <taxon>Eukaryota</taxon>
        <taxon>Viridiplantae</taxon>
        <taxon>Streptophyta</taxon>
        <taxon>Embryophyta</taxon>
        <taxon>Tracheophyta</taxon>
        <taxon>Spermatophyta</taxon>
        <taxon>Magnoliopsida</taxon>
        <taxon>Liliopsida</taxon>
        <taxon>Poales</taxon>
        <taxon>Poaceae</taxon>
        <taxon>PACMAD clade</taxon>
        <taxon>Panicoideae</taxon>
        <taxon>Panicodae</taxon>
        <taxon>Paniceae</taxon>
        <taxon>Panicinae</taxon>
        <taxon>Panicum</taxon>
        <taxon>Panicum sect. Panicum</taxon>
    </lineage>
</organism>
<sequence>MAGSSSLCDYLFHIVNHFTLMDDTMIESSRLLLAACTLSARNCLDDHRGDWHHQMAILPRLTGGTLPGWPNKVS</sequence>
<accession>A0A2T8KT33</accession>
<evidence type="ECO:0000313" key="1">
    <source>
        <dbReference type="EMBL" id="PVH65331.1"/>
    </source>
</evidence>
<reference evidence="1" key="1">
    <citation type="submission" date="2018-04" db="EMBL/GenBank/DDBJ databases">
        <title>WGS assembly of Panicum hallii.</title>
        <authorList>
            <person name="Lovell J."/>
            <person name="Jenkins J."/>
            <person name="Lowry D."/>
            <person name="Mamidi S."/>
            <person name="Sreedasyam A."/>
            <person name="Weng X."/>
            <person name="Barry K."/>
            <person name="Bonette J."/>
            <person name="Campitelli B."/>
            <person name="Daum C."/>
            <person name="Gordon S."/>
            <person name="Gould B."/>
            <person name="Lipzen A."/>
            <person name="Macqueen A."/>
            <person name="Palacio-Mejia J."/>
            <person name="Plott C."/>
            <person name="Shakirov E."/>
            <person name="Shu S."/>
            <person name="Yoshinaga Y."/>
            <person name="Zane M."/>
            <person name="Rokhsar D."/>
            <person name="Grimwood J."/>
            <person name="Schmutz J."/>
            <person name="Juenger T."/>
        </authorList>
    </citation>
    <scope>NUCLEOTIDE SEQUENCE [LARGE SCALE GENOMIC DNA]</scope>
    <source>
        <strain evidence="1">FIL2</strain>
    </source>
</reference>
<dbReference type="AlphaFoldDB" id="A0A2T8KT33"/>
<dbReference type="EMBL" id="CM008047">
    <property type="protein sequence ID" value="PVH65331.1"/>
    <property type="molecule type" value="Genomic_DNA"/>
</dbReference>
<dbReference type="Gramene" id="PVH65331">
    <property type="protein sequence ID" value="PVH65331"/>
    <property type="gene ID" value="PAHAL_2G465000"/>
</dbReference>
<protein>
    <submittedName>
        <fullName evidence="1">Uncharacterized protein</fullName>
    </submittedName>
</protein>